<dbReference type="Proteomes" id="UP000070257">
    <property type="component" value="Unassembled WGS sequence"/>
</dbReference>
<proteinExistence type="predicted"/>
<comment type="caution">
    <text evidence="1">The sequence shown here is derived from an EMBL/GenBank/DDBJ whole genome shotgun (WGS) entry which is preliminary data.</text>
</comment>
<name>A0A656YWT6_9EURY</name>
<evidence type="ECO:0000313" key="2">
    <source>
        <dbReference type="Proteomes" id="UP000070257"/>
    </source>
</evidence>
<dbReference type="EMBL" id="LHXT01000011">
    <property type="protein sequence ID" value="KXA98659.1"/>
    <property type="molecule type" value="Genomic_DNA"/>
</dbReference>
<sequence length="153" mass="16759">MRQTDYLPASFIPPVILLVVLFFLVAPVAVSAYQPQSGISGVNFDNASLDVHVLVKEDGYVAANVSFHMEKKVQGPSTSFTQFPLESGDFQVRAKQIGDNLVKLNADVQAILIEDELGTKVKFGLSYLSNMTVEDINEKYAPMVENLYSKLGG</sequence>
<gene>
    <name evidence="1" type="ORF">AKJ39_01300</name>
</gene>
<reference evidence="1 2" key="1">
    <citation type="journal article" date="2016" name="Sci. Rep.">
        <title>Metabolic traits of an uncultured archaeal lineage -MSBL1- from brine pools of the Red Sea.</title>
        <authorList>
            <person name="Mwirichia R."/>
            <person name="Alam I."/>
            <person name="Rashid M."/>
            <person name="Vinu M."/>
            <person name="Ba-Alawi W."/>
            <person name="Anthony Kamau A."/>
            <person name="Kamanda Ngugi D."/>
            <person name="Goker M."/>
            <person name="Klenk H.P."/>
            <person name="Bajic V."/>
            <person name="Stingl U."/>
        </authorList>
    </citation>
    <scope>NUCLEOTIDE SEQUENCE [LARGE SCALE GENOMIC DNA]</scope>
    <source>
        <strain evidence="1">SCGC-AAA259J03</strain>
    </source>
</reference>
<dbReference type="AlphaFoldDB" id="A0A656YWT6"/>
<organism evidence="1 2">
    <name type="scientific">candidate division MSBL1 archaeon SCGC-AAA259J03</name>
    <dbReference type="NCBI Taxonomy" id="1698269"/>
    <lineage>
        <taxon>Archaea</taxon>
        <taxon>Methanobacteriati</taxon>
        <taxon>Methanobacteriota</taxon>
        <taxon>candidate division MSBL1</taxon>
    </lineage>
</organism>
<accession>A0A656YWT6</accession>
<protein>
    <submittedName>
        <fullName evidence="1">Uncharacterized protein</fullName>
    </submittedName>
</protein>
<evidence type="ECO:0000313" key="1">
    <source>
        <dbReference type="EMBL" id="KXA98659.1"/>
    </source>
</evidence>
<keyword evidence="2" id="KW-1185">Reference proteome</keyword>